<keyword evidence="6 10" id="KW-0067">ATP-binding</keyword>
<evidence type="ECO:0000313" key="12">
    <source>
        <dbReference type="EMBL" id="ASD62831.1"/>
    </source>
</evidence>
<dbReference type="SUPFAM" id="SSF56059">
    <property type="entry name" value="Glutathione synthetase ATP-binding domain-like"/>
    <property type="match status" value="1"/>
</dbReference>
<dbReference type="Proteomes" id="UP000197003">
    <property type="component" value="Chromosome"/>
</dbReference>
<dbReference type="PANTHER" id="PTHR43472:SF1">
    <property type="entry name" value="PHOSPHORIBOSYLAMINE--GLYCINE LIGASE, CHLOROPLASTIC"/>
    <property type="match status" value="1"/>
</dbReference>
<dbReference type="AlphaFoldDB" id="A0A1Z3N5Z0"/>
<dbReference type="Pfam" id="PF02843">
    <property type="entry name" value="GARS_C"/>
    <property type="match status" value="1"/>
</dbReference>
<organism evidence="12 13">
    <name type="scientific">Bdellovibrio bacteriovorus</name>
    <dbReference type="NCBI Taxonomy" id="959"/>
    <lineage>
        <taxon>Bacteria</taxon>
        <taxon>Pseudomonadati</taxon>
        <taxon>Bdellovibrionota</taxon>
        <taxon>Bdellovibrionia</taxon>
        <taxon>Bdellovibrionales</taxon>
        <taxon>Pseudobdellovibrionaceae</taxon>
        <taxon>Bdellovibrio</taxon>
    </lineage>
</organism>
<dbReference type="InterPro" id="IPR011761">
    <property type="entry name" value="ATP-grasp"/>
</dbReference>
<dbReference type="PANTHER" id="PTHR43472">
    <property type="entry name" value="PHOSPHORIBOSYLAMINE--GLYCINE LIGASE"/>
    <property type="match status" value="1"/>
</dbReference>
<protein>
    <recommendedName>
        <fullName evidence="2">phosphoribosylamine--glycine ligase</fullName>
        <ecNumber evidence="2">6.3.4.13</ecNumber>
    </recommendedName>
    <alternativeName>
        <fullName evidence="8">Glycinamide ribonucleotide synthetase</fullName>
    </alternativeName>
    <alternativeName>
        <fullName evidence="9">Phosphoribosylglycinamide synthetase</fullName>
    </alternativeName>
</protein>
<accession>A0A1Z3N5Z0</accession>
<dbReference type="GO" id="GO:0005524">
    <property type="term" value="F:ATP binding"/>
    <property type="evidence" value="ECO:0007669"/>
    <property type="project" value="UniProtKB-UniRule"/>
</dbReference>
<keyword evidence="3 12" id="KW-0436">Ligase</keyword>
<gene>
    <name evidence="12" type="ORF">B9G79_04235</name>
</gene>
<dbReference type="InterPro" id="IPR020562">
    <property type="entry name" value="PRibGlycinamide_synth_N"/>
</dbReference>
<evidence type="ECO:0000313" key="13">
    <source>
        <dbReference type="Proteomes" id="UP000197003"/>
    </source>
</evidence>
<dbReference type="Gene3D" id="3.90.600.10">
    <property type="entry name" value="Phosphoribosylglycinamide synthetase, C-terminal domain"/>
    <property type="match status" value="1"/>
</dbReference>
<dbReference type="EMBL" id="CP020946">
    <property type="protein sequence ID" value="ASD62831.1"/>
    <property type="molecule type" value="Genomic_DNA"/>
</dbReference>
<dbReference type="GO" id="GO:0009113">
    <property type="term" value="P:purine nucleobase biosynthetic process"/>
    <property type="evidence" value="ECO:0007669"/>
    <property type="project" value="InterPro"/>
</dbReference>
<dbReference type="InterPro" id="IPR016185">
    <property type="entry name" value="PreATP-grasp_dom_sf"/>
</dbReference>
<dbReference type="InterPro" id="IPR000115">
    <property type="entry name" value="PRibGlycinamide_synth"/>
</dbReference>
<dbReference type="Pfam" id="PF02844">
    <property type="entry name" value="GARS_N"/>
    <property type="match status" value="1"/>
</dbReference>
<dbReference type="SUPFAM" id="SSF52440">
    <property type="entry name" value="PreATP-grasp domain"/>
    <property type="match status" value="1"/>
</dbReference>
<keyword evidence="4 10" id="KW-0547">Nucleotide-binding</keyword>
<reference evidence="12 13" key="1">
    <citation type="submission" date="2017-04" db="EMBL/GenBank/DDBJ databases">
        <title>Whole genome sequence of Bdellovibrio bacteriovorus strain SSB218315.</title>
        <authorList>
            <person name="Oyedara O."/>
            <person name="Rodriguez-Perez M.A."/>
        </authorList>
    </citation>
    <scope>NUCLEOTIDE SEQUENCE [LARGE SCALE GENOMIC DNA]</scope>
    <source>
        <strain evidence="12 13">SSB218315</strain>
    </source>
</reference>
<feature type="domain" description="ATP-grasp" evidence="11">
    <location>
        <begin position="106"/>
        <end position="308"/>
    </location>
</feature>
<evidence type="ECO:0000256" key="3">
    <source>
        <dbReference type="ARBA" id="ARBA00022598"/>
    </source>
</evidence>
<dbReference type="OrthoDB" id="5289455at2"/>
<dbReference type="InterPro" id="IPR020560">
    <property type="entry name" value="PRibGlycinamide_synth_C-dom"/>
</dbReference>
<sequence>MKMVVVGKGGREHALAQKLKSSPLVTDLWVAPGNPGMQQAGLSCVNCESPEAIEKFCLENGVSLVVVGPEALILSDLKLRLQKRGIACFAPSMEVAQLESSKLFCKGVLKDAGVKTAACQVAYSEDQALLAVGKHDFTKPLVVKADGLAQGKGVWVCNTWDMAEEAVRTLGRHFGFPLLLEECLIGKELSAFALCDGEDFVILGTACDYKRVSSDPFSANTGGMGAYSPCDFVNEADEAEIRSIFAKTLKSLRDKRLPYQGFLFAGLMKTTEGIYVLEYNVRMGDPETQALLPRLKTDLADLIMKAVTHQLKDQACELASESSVHVVATSEGYPGSPMKLGNPITAKVLSAPDRHLYFAGVSRINDQLVNVGGRVLGITALGSTREEAREKVYHEMQAVNFDGMYLRQDIGL</sequence>
<dbReference type="GO" id="GO:0006189">
    <property type="term" value="P:'de novo' IMP biosynthetic process"/>
    <property type="evidence" value="ECO:0007669"/>
    <property type="project" value="UniProtKB-UniPathway"/>
</dbReference>
<dbReference type="NCBIfam" id="TIGR00877">
    <property type="entry name" value="purD"/>
    <property type="match status" value="1"/>
</dbReference>
<evidence type="ECO:0000256" key="4">
    <source>
        <dbReference type="ARBA" id="ARBA00022741"/>
    </source>
</evidence>
<dbReference type="PROSITE" id="PS50975">
    <property type="entry name" value="ATP_GRASP"/>
    <property type="match status" value="1"/>
</dbReference>
<evidence type="ECO:0000256" key="9">
    <source>
        <dbReference type="ARBA" id="ARBA00042864"/>
    </source>
</evidence>
<dbReference type="Gene3D" id="3.30.470.20">
    <property type="entry name" value="ATP-grasp fold, B domain"/>
    <property type="match status" value="1"/>
</dbReference>
<dbReference type="SMART" id="SM01210">
    <property type="entry name" value="GARS_C"/>
    <property type="match status" value="1"/>
</dbReference>
<dbReference type="InterPro" id="IPR020561">
    <property type="entry name" value="PRibGlycinamid_synth_ATP-grasp"/>
</dbReference>
<evidence type="ECO:0000256" key="7">
    <source>
        <dbReference type="ARBA" id="ARBA00038345"/>
    </source>
</evidence>
<dbReference type="RefSeq" id="WP_088564448.1">
    <property type="nucleotide sequence ID" value="NZ_CP020946.1"/>
</dbReference>
<dbReference type="Pfam" id="PF01071">
    <property type="entry name" value="GARS_A"/>
    <property type="match status" value="1"/>
</dbReference>
<evidence type="ECO:0000256" key="10">
    <source>
        <dbReference type="PROSITE-ProRule" id="PRU00409"/>
    </source>
</evidence>
<dbReference type="SMART" id="SM01209">
    <property type="entry name" value="GARS_A"/>
    <property type="match status" value="1"/>
</dbReference>
<evidence type="ECO:0000256" key="2">
    <source>
        <dbReference type="ARBA" id="ARBA00013255"/>
    </source>
</evidence>
<evidence type="ECO:0000256" key="8">
    <source>
        <dbReference type="ARBA" id="ARBA00042242"/>
    </source>
</evidence>
<keyword evidence="5" id="KW-0658">Purine biosynthesis</keyword>
<evidence type="ECO:0000256" key="1">
    <source>
        <dbReference type="ARBA" id="ARBA00005174"/>
    </source>
</evidence>
<evidence type="ECO:0000256" key="5">
    <source>
        <dbReference type="ARBA" id="ARBA00022755"/>
    </source>
</evidence>
<dbReference type="InterPro" id="IPR011054">
    <property type="entry name" value="Rudment_hybrid_motif"/>
</dbReference>
<evidence type="ECO:0000259" key="11">
    <source>
        <dbReference type="PROSITE" id="PS50975"/>
    </source>
</evidence>
<dbReference type="SUPFAM" id="SSF51246">
    <property type="entry name" value="Rudiment single hybrid motif"/>
    <property type="match status" value="1"/>
</dbReference>
<dbReference type="GO" id="GO:0046872">
    <property type="term" value="F:metal ion binding"/>
    <property type="evidence" value="ECO:0007669"/>
    <property type="project" value="InterPro"/>
</dbReference>
<comment type="pathway">
    <text evidence="1">Purine metabolism; IMP biosynthesis via de novo pathway; N(1)-(5-phospho-D-ribosyl)glycinamide from 5-phospho-alpha-D-ribose 1-diphosphate: step 2/2.</text>
</comment>
<dbReference type="Gene3D" id="3.40.50.20">
    <property type="match status" value="1"/>
</dbReference>
<dbReference type="EC" id="6.3.4.13" evidence="2"/>
<dbReference type="UniPathway" id="UPA00074">
    <property type="reaction ID" value="UER00125"/>
</dbReference>
<dbReference type="GO" id="GO:0004637">
    <property type="term" value="F:phosphoribosylamine-glycine ligase activity"/>
    <property type="evidence" value="ECO:0007669"/>
    <property type="project" value="UniProtKB-EC"/>
</dbReference>
<name>A0A1Z3N5Z0_BDEBC</name>
<dbReference type="InterPro" id="IPR037123">
    <property type="entry name" value="PRibGlycinamide_synth_C_sf"/>
</dbReference>
<evidence type="ECO:0000256" key="6">
    <source>
        <dbReference type="ARBA" id="ARBA00022840"/>
    </source>
</evidence>
<proteinExistence type="inferred from homology"/>
<comment type="similarity">
    <text evidence="7">Belongs to the GARS family.</text>
</comment>
<dbReference type="Gene3D" id="3.30.1490.20">
    <property type="entry name" value="ATP-grasp fold, A domain"/>
    <property type="match status" value="1"/>
</dbReference>
<dbReference type="InterPro" id="IPR013815">
    <property type="entry name" value="ATP_grasp_subdomain_1"/>
</dbReference>